<protein>
    <recommendedName>
        <fullName evidence="2">Nephrocystin 3-like N-terminal domain-containing protein</fullName>
    </recommendedName>
</protein>
<proteinExistence type="predicted"/>
<gene>
    <name evidence="3" type="ORF">FA13DRAFT_1814443</name>
</gene>
<dbReference type="InterPro" id="IPR027417">
    <property type="entry name" value="P-loop_NTPase"/>
</dbReference>
<accession>A0A4Y7T8W1</accession>
<dbReference type="Proteomes" id="UP000298030">
    <property type="component" value="Unassembled WGS sequence"/>
</dbReference>
<dbReference type="Pfam" id="PF24883">
    <property type="entry name" value="NPHP3_N"/>
    <property type="match status" value="1"/>
</dbReference>
<keyword evidence="4" id="KW-1185">Reference proteome</keyword>
<sequence>MPPKSRRAYFKSFFRFGSSKREVKGRPSGEHRLADDIATSGTLNEPSVSTTLPSLTPYLGHDVLTTQDDAVEPRLDSGITMGNLLALASSPTPTPVFPSTSPQLTPHSASSSLFANAQNFHLQNLHYYHQIPSPGLDSSSRSATGWRMLLEHTAPTALYDSTARFDPPRCDEDTRLQVIEDIATWIEDRESPIRLLCMTGAAGAGKSALQQTISEKYTQSKILAASFFFSSADPTRNHNLAFVPTIAYQLGLHHSQLRHFIGEAVDDDHLIFQRSLKTQMEALVVRPVERFRHHMPSAPAFSLPFLVTIDGLDECNGERRQKEILSAIHTSLLLSDKTPFRIFLSSRPELSIRTAVEGYLEKFTYHLRLSDDFDATEDIRRMALRRLREIGRQSRDPRAQPHLWPTVEDVDDLVHAASGQFIYVATAIRYISKRRGSPIQRLQTVLEWGRGRNQPTIEPFALLDLLYLSILSNAKEAWDASNPGSPDDFVTLLRVFERYRNAAYAYSSYLVVPKYHESNDFCLLLGLDDTLLDIITLDLRSLVRVTGKYSGSLHGEGCNHLHLYHRSFSEFLNTESRAKTLYRSRLLVDEFIVCRLMQQACHGPNPDIVDGAIKSLQSSVYRMIDSETLSNPQVGYRLTHKLYEAFVQFTCDNGWALFFQTCKAGEWYTDLSGMFGPANATEAGLGRLFVLVLEYAKGKDLDRALLTTIRVYQAILHQKIHRLAAVERHEIEPAALLLDELPFASPLTSPATHYESDGGKTE</sequence>
<dbReference type="PANTHER" id="PTHR10039:SF14">
    <property type="entry name" value="NACHT DOMAIN-CONTAINING PROTEIN"/>
    <property type="match status" value="1"/>
</dbReference>
<comment type="caution">
    <text evidence="3">The sequence shown here is derived from an EMBL/GenBank/DDBJ whole genome shotgun (WGS) entry which is preliminary data.</text>
</comment>
<dbReference type="EMBL" id="QPFP01000022">
    <property type="protein sequence ID" value="TEB30626.1"/>
    <property type="molecule type" value="Genomic_DNA"/>
</dbReference>
<evidence type="ECO:0000313" key="3">
    <source>
        <dbReference type="EMBL" id="TEB30626.1"/>
    </source>
</evidence>
<dbReference type="PANTHER" id="PTHR10039">
    <property type="entry name" value="AMELOGENIN"/>
    <property type="match status" value="1"/>
</dbReference>
<dbReference type="SUPFAM" id="SSF52540">
    <property type="entry name" value="P-loop containing nucleoside triphosphate hydrolases"/>
    <property type="match status" value="1"/>
</dbReference>
<dbReference type="OrthoDB" id="3269932at2759"/>
<organism evidence="3 4">
    <name type="scientific">Coprinellus micaceus</name>
    <name type="common">Glistening ink-cap mushroom</name>
    <name type="synonym">Coprinus micaceus</name>
    <dbReference type="NCBI Taxonomy" id="71717"/>
    <lineage>
        <taxon>Eukaryota</taxon>
        <taxon>Fungi</taxon>
        <taxon>Dikarya</taxon>
        <taxon>Basidiomycota</taxon>
        <taxon>Agaricomycotina</taxon>
        <taxon>Agaricomycetes</taxon>
        <taxon>Agaricomycetidae</taxon>
        <taxon>Agaricales</taxon>
        <taxon>Agaricineae</taxon>
        <taxon>Psathyrellaceae</taxon>
        <taxon>Coprinellus</taxon>
    </lineage>
</organism>
<reference evidence="3 4" key="1">
    <citation type="journal article" date="2019" name="Nat. Ecol. Evol.">
        <title>Megaphylogeny resolves global patterns of mushroom evolution.</title>
        <authorList>
            <person name="Varga T."/>
            <person name="Krizsan K."/>
            <person name="Foldi C."/>
            <person name="Dima B."/>
            <person name="Sanchez-Garcia M."/>
            <person name="Sanchez-Ramirez S."/>
            <person name="Szollosi G.J."/>
            <person name="Szarkandi J.G."/>
            <person name="Papp V."/>
            <person name="Albert L."/>
            <person name="Andreopoulos W."/>
            <person name="Angelini C."/>
            <person name="Antonin V."/>
            <person name="Barry K.W."/>
            <person name="Bougher N.L."/>
            <person name="Buchanan P."/>
            <person name="Buyck B."/>
            <person name="Bense V."/>
            <person name="Catcheside P."/>
            <person name="Chovatia M."/>
            <person name="Cooper J."/>
            <person name="Damon W."/>
            <person name="Desjardin D."/>
            <person name="Finy P."/>
            <person name="Geml J."/>
            <person name="Haridas S."/>
            <person name="Hughes K."/>
            <person name="Justo A."/>
            <person name="Karasinski D."/>
            <person name="Kautmanova I."/>
            <person name="Kiss B."/>
            <person name="Kocsube S."/>
            <person name="Kotiranta H."/>
            <person name="LaButti K.M."/>
            <person name="Lechner B.E."/>
            <person name="Liimatainen K."/>
            <person name="Lipzen A."/>
            <person name="Lukacs Z."/>
            <person name="Mihaltcheva S."/>
            <person name="Morgado L.N."/>
            <person name="Niskanen T."/>
            <person name="Noordeloos M.E."/>
            <person name="Ohm R.A."/>
            <person name="Ortiz-Santana B."/>
            <person name="Ovrebo C."/>
            <person name="Racz N."/>
            <person name="Riley R."/>
            <person name="Savchenko A."/>
            <person name="Shiryaev A."/>
            <person name="Soop K."/>
            <person name="Spirin V."/>
            <person name="Szebenyi C."/>
            <person name="Tomsovsky M."/>
            <person name="Tulloss R.E."/>
            <person name="Uehling J."/>
            <person name="Grigoriev I.V."/>
            <person name="Vagvolgyi C."/>
            <person name="Papp T."/>
            <person name="Martin F.M."/>
            <person name="Miettinen O."/>
            <person name="Hibbett D.S."/>
            <person name="Nagy L.G."/>
        </authorList>
    </citation>
    <scope>NUCLEOTIDE SEQUENCE [LARGE SCALE GENOMIC DNA]</scope>
    <source>
        <strain evidence="3 4">FP101781</strain>
    </source>
</reference>
<evidence type="ECO:0000256" key="1">
    <source>
        <dbReference type="ARBA" id="ARBA00022737"/>
    </source>
</evidence>
<keyword evidence="1" id="KW-0677">Repeat</keyword>
<evidence type="ECO:0000313" key="4">
    <source>
        <dbReference type="Proteomes" id="UP000298030"/>
    </source>
</evidence>
<dbReference type="STRING" id="71717.A0A4Y7T8W1"/>
<dbReference type="AlphaFoldDB" id="A0A4Y7T8W1"/>
<evidence type="ECO:0000259" key="2">
    <source>
        <dbReference type="Pfam" id="PF24883"/>
    </source>
</evidence>
<dbReference type="InterPro" id="IPR056884">
    <property type="entry name" value="NPHP3-like_N"/>
</dbReference>
<name>A0A4Y7T8W1_COPMI</name>
<feature type="domain" description="Nephrocystin 3-like N-terminal" evidence="2">
    <location>
        <begin position="181"/>
        <end position="347"/>
    </location>
</feature>